<dbReference type="GO" id="GO:0012506">
    <property type="term" value="C:vesicle membrane"/>
    <property type="evidence" value="ECO:0007669"/>
    <property type="project" value="TreeGrafter"/>
</dbReference>
<dbReference type="PANTHER" id="PTHR10502:SF239">
    <property type="entry name" value="ANNEXIN A7"/>
    <property type="match status" value="1"/>
</dbReference>
<dbReference type="FunFam" id="1.10.220.10:FF:000002">
    <property type="entry name" value="Annexin"/>
    <property type="match status" value="1"/>
</dbReference>
<dbReference type="PANTHER" id="PTHR10502">
    <property type="entry name" value="ANNEXIN"/>
    <property type="match status" value="1"/>
</dbReference>
<dbReference type="Pfam" id="PF00191">
    <property type="entry name" value="Annexin"/>
    <property type="match status" value="4"/>
</dbReference>
<evidence type="ECO:0000256" key="11">
    <source>
        <dbReference type="RuleBase" id="RU003540"/>
    </source>
</evidence>
<dbReference type="GO" id="GO:0005544">
    <property type="term" value="F:calcium-dependent phospholipid binding"/>
    <property type="evidence" value="ECO:0007669"/>
    <property type="project" value="UniProtKB-KW"/>
</dbReference>
<dbReference type="PROSITE" id="PS51897">
    <property type="entry name" value="ANNEXIN_2"/>
    <property type="match status" value="4"/>
</dbReference>
<comment type="domain">
    <text evidence="11">A pair of annexin repeats may form one binding site for calcium and phospholipid.</text>
</comment>
<dbReference type="AlphaFoldDB" id="A0AAV2TK78"/>
<dbReference type="FunFam" id="1.10.220.10:FF:000001">
    <property type="entry name" value="Annexin"/>
    <property type="match status" value="1"/>
</dbReference>
<comment type="function">
    <text evidence="8">Calcium/phospholipid-binding protein which promotes membrane fusion and is involved in exocytosis.</text>
</comment>
<evidence type="ECO:0000256" key="8">
    <source>
        <dbReference type="ARBA" id="ARBA00037210"/>
    </source>
</evidence>
<dbReference type="Proteomes" id="UP001497525">
    <property type="component" value="Unassembled WGS sequence"/>
</dbReference>
<accession>A0AAV2TK78</accession>
<keyword evidence="4 11" id="KW-0677">Repeat</keyword>
<evidence type="ECO:0000256" key="1">
    <source>
        <dbReference type="ARBA" id="ARBA00004340"/>
    </source>
</evidence>
<dbReference type="GO" id="GO:0005634">
    <property type="term" value="C:nucleus"/>
    <property type="evidence" value="ECO:0007669"/>
    <property type="project" value="TreeGrafter"/>
</dbReference>
<evidence type="ECO:0000256" key="4">
    <source>
        <dbReference type="ARBA" id="ARBA00022737"/>
    </source>
</evidence>
<sequence>MHSLWVGWGGDEFSPTLHPAINFNVEDDCETLKAAMKGLGTDEKAIIDVLGHRTIYQRLQIVEKYKLMYGKDLMRELKAELSGHFEDVIMALCLPPSEYDATELRNAMKGAGTDEDTLIEILCSRTNAQIVKIKEAYSRLFSGHDLEKDIMSETSGHFRRIMVTLVQAKRDESISVNWKAAYQDAKTLFNAGEEIIGTDESVFNQILGTKSPAHIRAVIEEYSKISEKGLEEILKSEMSGDTLRSFLAILRVMENKPRFFATQLKKSMEGAGTNDRALIRIIVSRCEVDLGLIKKEFDKANKKPLEEWIKGDTSGDYKKILLALLGCG</sequence>
<proteinExistence type="inferred from homology"/>
<dbReference type="GO" id="GO:0001786">
    <property type="term" value="F:phosphatidylserine binding"/>
    <property type="evidence" value="ECO:0007669"/>
    <property type="project" value="TreeGrafter"/>
</dbReference>
<evidence type="ECO:0000256" key="10">
    <source>
        <dbReference type="ARBA" id="ARBA00060393"/>
    </source>
</evidence>
<comment type="caution">
    <text evidence="12">The sequence shown here is derived from an EMBL/GenBank/DDBJ whole genome shotgun (WGS) entry which is preliminary data.</text>
</comment>
<comment type="function">
    <text evidence="9">Involved in reproduction of the worm. Involved in host-parasite interaction. Delivered into the host cell by means of parasite exosomes. Binds to acidic phospholipid membranes in a calcium-dependent manner in vitro. Causes aggregation of liposomes in the presence of calcium, but not in its absence. Likely to promote membrane fusion. May provide structural integrity within the tegument.</text>
</comment>
<dbReference type="GO" id="GO:0005886">
    <property type="term" value="C:plasma membrane"/>
    <property type="evidence" value="ECO:0007669"/>
    <property type="project" value="TreeGrafter"/>
</dbReference>
<evidence type="ECO:0000256" key="2">
    <source>
        <dbReference type="ARBA" id="ARBA00004550"/>
    </source>
</evidence>
<organism evidence="12 13">
    <name type="scientific">Calicophoron daubneyi</name>
    <name type="common">Rumen fluke</name>
    <name type="synonym">Paramphistomum daubneyi</name>
    <dbReference type="NCBI Taxonomy" id="300641"/>
    <lineage>
        <taxon>Eukaryota</taxon>
        <taxon>Metazoa</taxon>
        <taxon>Spiralia</taxon>
        <taxon>Lophotrochozoa</taxon>
        <taxon>Platyhelminthes</taxon>
        <taxon>Trematoda</taxon>
        <taxon>Digenea</taxon>
        <taxon>Plagiorchiida</taxon>
        <taxon>Pronocephalata</taxon>
        <taxon>Paramphistomoidea</taxon>
        <taxon>Paramphistomidae</taxon>
        <taxon>Calicophoron</taxon>
    </lineage>
</organism>
<dbReference type="Gene3D" id="1.10.220.10">
    <property type="entry name" value="Annexin"/>
    <property type="match status" value="4"/>
</dbReference>
<dbReference type="InterPro" id="IPR037104">
    <property type="entry name" value="Annexin_sf"/>
</dbReference>
<dbReference type="EMBL" id="CAXLJL010000378">
    <property type="protein sequence ID" value="CAL5137211.1"/>
    <property type="molecule type" value="Genomic_DNA"/>
</dbReference>
<dbReference type="PROSITE" id="PS00223">
    <property type="entry name" value="ANNEXIN_1"/>
    <property type="match status" value="2"/>
</dbReference>
<name>A0AAV2TK78_CALDB</name>
<evidence type="ECO:0000256" key="9">
    <source>
        <dbReference type="ARBA" id="ARBA00059330"/>
    </source>
</evidence>
<protein>
    <recommendedName>
        <fullName evidence="11">Annexin</fullName>
    </recommendedName>
</protein>
<dbReference type="GO" id="GO:0005509">
    <property type="term" value="F:calcium ion binding"/>
    <property type="evidence" value="ECO:0007669"/>
    <property type="project" value="InterPro"/>
</dbReference>
<dbReference type="GO" id="GO:0043657">
    <property type="term" value="C:host cell"/>
    <property type="evidence" value="ECO:0007669"/>
    <property type="project" value="UniProtKB-SubCell"/>
</dbReference>
<dbReference type="SUPFAM" id="SSF47874">
    <property type="entry name" value="Annexin"/>
    <property type="match status" value="1"/>
</dbReference>
<keyword evidence="6 11" id="KW-0041">Annexin</keyword>
<keyword evidence="5 11" id="KW-0106">Calcium</keyword>
<evidence type="ECO:0000256" key="5">
    <source>
        <dbReference type="ARBA" id="ARBA00022837"/>
    </source>
</evidence>
<dbReference type="PRINTS" id="PR00196">
    <property type="entry name" value="ANNEXIN"/>
</dbReference>
<evidence type="ECO:0000256" key="7">
    <source>
        <dbReference type="ARBA" id="ARBA00023302"/>
    </source>
</evidence>
<dbReference type="SMART" id="SM00335">
    <property type="entry name" value="ANX"/>
    <property type="match status" value="4"/>
</dbReference>
<evidence type="ECO:0000313" key="13">
    <source>
        <dbReference type="Proteomes" id="UP001497525"/>
    </source>
</evidence>
<dbReference type="FunFam" id="1.10.220.10:FF:000003">
    <property type="entry name" value="Annexin"/>
    <property type="match status" value="1"/>
</dbReference>
<reference evidence="12" key="1">
    <citation type="submission" date="2024-06" db="EMBL/GenBank/DDBJ databases">
        <authorList>
            <person name="Liu X."/>
            <person name="Lenzi L."/>
            <person name="Haldenby T S."/>
            <person name="Uol C."/>
        </authorList>
    </citation>
    <scope>NUCLEOTIDE SEQUENCE</scope>
</reference>
<comment type="subcellular location">
    <subcellularLocation>
        <location evidence="1">Host cell</location>
    </subcellularLocation>
    <subcellularLocation>
        <location evidence="2">Secreted</location>
        <location evidence="2">Extracellular exosome</location>
    </subcellularLocation>
    <subcellularLocation>
        <location evidence="10">Tegument</location>
    </subcellularLocation>
</comment>
<dbReference type="InterPro" id="IPR018502">
    <property type="entry name" value="Annexin_repeat"/>
</dbReference>
<gene>
    <name evidence="12" type="ORF">CDAUBV1_LOCUS11468</name>
</gene>
<dbReference type="GO" id="GO:0005576">
    <property type="term" value="C:extracellular region"/>
    <property type="evidence" value="ECO:0007669"/>
    <property type="project" value="UniProtKB-SubCell"/>
</dbReference>
<keyword evidence="7 11" id="KW-0111">Calcium/phospholipid-binding</keyword>
<evidence type="ECO:0000256" key="6">
    <source>
        <dbReference type="ARBA" id="ARBA00023216"/>
    </source>
</evidence>
<evidence type="ECO:0000256" key="3">
    <source>
        <dbReference type="ARBA" id="ARBA00007831"/>
    </source>
</evidence>
<dbReference type="InterPro" id="IPR001464">
    <property type="entry name" value="Annexin"/>
</dbReference>
<dbReference type="InterPro" id="IPR018252">
    <property type="entry name" value="Annexin_repeat_CS"/>
</dbReference>
<dbReference type="FunFam" id="1.10.220.10:FF:000004">
    <property type="entry name" value="Annexin"/>
    <property type="match status" value="1"/>
</dbReference>
<comment type="similarity">
    <text evidence="3 11">Belongs to the annexin family.</text>
</comment>
<dbReference type="GO" id="GO:0005737">
    <property type="term" value="C:cytoplasm"/>
    <property type="evidence" value="ECO:0007669"/>
    <property type="project" value="TreeGrafter"/>
</dbReference>
<evidence type="ECO:0000313" key="12">
    <source>
        <dbReference type="EMBL" id="CAL5137211.1"/>
    </source>
</evidence>